<evidence type="ECO:0000259" key="8">
    <source>
        <dbReference type="Pfam" id="PF08439"/>
    </source>
</evidence>
<dbReference type="InterPro" id="IPR045090">
    <property type="entry name" value="Pept_M3A_M3B"/>
</dbReference>
<dbReference type="InterPro" id="IPR013647">
    <property type="entry name" value="OligopepF_N_dom"/>
</dbReference>
<protein>
    <submittedName>
        <fullName evidence="9">Oligoendopeptidase F</fullName>
    </submittedName>
</protein>
<reference evidence="9 10" key="1">
    <citation type="submission" date="2015-12" db="EMBL/GenBank/DDBJ databases">
        <title>Genome sequence of Thalassospira lucentensis MCCC 1A02072.</title>
        <authorList>
            <person name="Lu L."/>
            <person name="Lai Q."/>
            <person name="Shao Z."/>
            <person name="Qian P."/>
        </authorList>
    </citation>
    <scope>NUCLEOTIDE SEQUENCE [LARGE SCALE GENOMIC DNA]</scope>
    <source>
        <strain evidence="9 10">MCCC 1A02072</strain>
    </source>
</reference>
<gene>
    <name evidence="9" type="ORF">AUP42_07640</name>
</gene>
<comment type="caution">
    <text evidence="9">The sequence shown here is derived from an EMBL/GenBank/DDBJ whole genome shotgun (WGS) entry which is preliminary data.</text>
</comment>
<comment type="cofactor">
    <cofactor evidence="6">
        <name>Zn(2+)</name>
        <dbReference type="ChEBI" id="CHEBI:29105"/>
    </cofactor>
    <text evidence="6">Binds 1 zinc ion.</text>
</comment>
<sequence length="591" mass="67106">MNAIDKNLPTWDLTDLYNDPKDPAIRRDLDDAKSRSDAFQKTYQGKLAGLSGDELAAAIAEYEAVSEICGRIGSFAQLLYAGDSSDAAIGQFYQSVQEEMTSISSLSLFFGLEINRIEEDVLSAKYDESAALRRYRPWLDENRAFRPHQLSDEVEQVLHERRVAGSSAWVRLFDQTMADLRFPMNGEELAMSDVANMLSSTKVAERKAAAKSIGDVLGKNIKLLAHITNTLAKDKEIDDRLRKFATPVSARNLSNQVEDDVVEALNSAVASSHADLSHRYYRLKAKWFGVDQLDYWDRNAPLPDDDDRHIDWDTARKTVLKAYGEFSSELAEVGKKFFDNPWIDVPPRAGKSSGAFAHPTVPSAHPYLLLNYYGKTRDVMTLAHELGHGVHQVLAGEQGYFLSDTPLTLAETASVFGEMLTFQSMLRAETDPKMKRIMLAGKVEDMLNTVVRQIAFFEFEKRVHTKRREGELTVDEICEIWLAVQHESLGDAIRYEDEYKYYWSYIPHFIHSPFYVYAYAFGDCLVNSLYDVYENAEDGFQQKYFDMLKAGGTKRHQELLAPFGLDASDPAFWQRGLNMIKRMIDELEELS</sequence>
<name>A0A154L0J4_9PROT</name>
<dbReference type="InterPro" id="IPR042088">
    <property type="entry name" value="OligoPept_F_C"/>
</dbReference>
<accession>A0A154L0J4</accession>
<dbReference type="RefSeq" id="WP_062953398.1">
    <property type="nucleotide sequence ID" value="NZ_LPVY01000024.1"/>
</dbReference>
<dbReference type="GO" id="GO:0006508">
    <property type="term" value="P:proteolysis"/>
    <property type="evidence" value="ECO:0007669"/>
    <property type="project" value="UniProtKB-KW"/>
</dbReference>
<dbReference type="InterPro" id="IPR001567">
    <property type="entry name" value="Pept_M3A_M3B_dom"/>
</dbReference>
<keyword evidence="1 6" id="KW-0645">Protease</keyword>
<evidence type="ECO:0000313" key="10">
    <source>
        <dbReference type="Proteomes" id="UP000076335"/>
    </source>
</evidence>
<dbReference type="InterPro" id="IPR011977">
    <property type="entry name" value="Pept_M3B_clade3"/>
</dbReference>
<evidence type="ECO:0000313" key="9">
    <source>
        <dbReference type="EMBL" id="KZB61135.1"/>
    </source>
</evidence>
<evidence type="ECO:0000256" key="3">
    <source>
        <dbReference type="ARBA" id="ARBA00022801"/>
    </source>
</evidence>
<comment type="similarity">
    <text evidence="6">Belongs to the peptidase M3 family.</text>
</comment>
<evidence type="ECO:0000256" key="5">
    <source>
        <dbReference type="ARBA" id="ARBA00023049"/>
    </source>
</evidence>
<dbReference type="CDD" id="cd09610">
    <property type="entry name" value="M3B_PepF"/>
    <property type="match status" value="1"/>
</dbReference>
<evidence type="ECO:0000259" key="7">
    <source>
        <dbReference type="Pfam" id="PF01432"/>
    </source>
</evidence>
<dbReference type="SUPFAM" id="SSF55486">
    <property type="entry name" value="Metalloproteases ('zincins'), catalytic domain"/>
    <property type="match status" value="1"/>
</dbReference>
<dbReference type="Proteomes" id="UP000076335">
    <property type="component" value="Unassembled WGS sequence"/>
</dbReference>
<feature type="domain" description="Oligopeptidase F N-terminal" evidence="8">
    <location>
        <begin position="113"/>
        <end position="182"/>
    </location>
</feature>
<evidence type="ECO:0000256" key="4">
    <source>
        <dbReference type="ARBA" id="ARBA00022833"/>
    </source>
</evidence>
<organism evidence="9 10">
    <name type="scientific">Thalassospira lucentensis</name>
    <dbReference type="NCBI Taxonomy" id="168935"/>
    <lineage>
        <taxon>Bacteria</taxon>
        <taxon>Pseudomonadati</taxon>
        <taxon>Pseudomonadota</taxon>
        <taxon>Alphaproteobacteria</taxon>
        <taxon>Rhodospirillales</taxon>
        <taxon>Thalassospiraceae</taxon>
        <taxon>Thalassospira</taxon>
    </lineage>
</organism>
<feature type="domain" description="Peptidase M3A/M3B catalytic" evidence="7">
    <location>
        <begin position="199"/>
        <end position="578"/>
    </location>
</feature>
<dbReference type="Gene3D" id="1.10.1370.20">
    <property type="entry name" value="Oligoendopeptidase f, C-terminal domain"/>
    <property type="match status" value="1"/>
</dbReference>
<dbReference type="GO" id="GO:0006518">
    <property type="term" value="P:peptide metabolic process"/>
    <property type="evidence" value="ECO:0007669"/>
    <property type="project" value="TreeGrafter"/>
</dbReference>
<keyword evidence="3 6" id="KW-0378">Hydrolase</keyword>
<dbReference type="EMBL" id="LPVY01000024">
    <property type="protein sequence ID" value="KZB61135.1"/>
    <property type="molecule type" value="Genomic_DNA"/>
</dbReference>
<proteinExistence type="inferred from homology"/>
<keyword evidence="5 6" id="KW-0482">Metalloprotease</keyword>
<evidence type="ECO:0000256" key="6">
    <source>
        <dbReference type="RuleBase" id="RU003435"/>
    </source>
</evidence>
<dbReference type="NCBIfam" id="TIGR02290">
    <property type="entry name" value="M3_fam_3"/>
    <property type="match status" value="1"/>
</dbReference>
<dbReference type="GO" id="GO:0004222">
    <property type="term" value="F:metalloendopeptidase activity"/>
    <property type="evidence" value="ECO:0007669"/>
    <property type="project" value="InterPro"/>
</dbReference>
<dbReference type="PANTHER" id="PTHR11804:SF5">
    <property type="entry name" value="OLIGOENDOPEPTIDASE F"/>
    <property type="match status" value="1"/>
</dbReference>
<keyword evidence="2 6" id="KW-0479">Metal-binding</keyword>
<dbReference type="OrthoDB" id="9766487at2"/>
<dbReference type="Pfam" id="PF01432">
    <property type="entry name" value="Peptidase_M3"/>
    <property type="match status" value="1"/>
</dbReference>
<dbReference type="PANTHER" id="PTHR11804">
    <property type="entry name" value="PROTEASE M3 THIMET OLIGOPEPTIDASE-RELATED"/>
    <property type="match status" value="1"/>
</dbReference>
<keyword evidence="4 6" id="KW-0862">Zinc</keyword>
<dbReference type="Gene3D" id="1.20.140.70">
    <property type="entry name" value="Oligopeptidase f, N-terminal domain"/>
    <property type="match status" value="1"/>
</dbReference>
<evidence type="ECO:0000256" key="2">
    <source>
        <dbReference type="ARBA" id="ARBA00022723"/>
    </source>
</evidence>
<evidence type="ECO:0000256" key="1">
    <source>
        <dbReference type="ARBA" id="ARBA00022670"/>
    </source>
</evidence>
<dbReference type="AlphaFoldDB" id="A0A154L0J4"/>
<dbReference type="GO" id="GO:0046872">
    <property type="term" value="F:metal ion binding"/>
    <property type="evidence" value="ECO:0007669"/>
    <property type="project" value="UniProtKB-UniRule"/>
</dbReference>
<dbReference type="Pfam" id="PF08439">
    <property type="entry name" value="Peptidase_M3_N"/>
    <property type="match status" value="1"/>
</dbReference>